<evidence type="ECO:0000313" key="2">
    <source>
        <dbReference type="Proteomes" id="UP001165283"/>
    </source>
</evidence>
<protein>
    <submittedName>
        <fullName evidence="1">Uncharacterized protein</fullName>
    </submittedName>
</protein>
<accession>A0ABT1A639</accession>
<sequence>MNEPGPGHPAADRVTPEALVVEQSRAVVGLSTWLTDAAVTARESRRLLQVLTPPDSRITYPLELLFAASGGQWVVRDGSGFRDGFLGVPVGWNGARFAPVDGAVPEVEPMDPGRGSLEIQVTTLHPATAELQLGASTAAVTAVLTGAAPLGWGTAEPATQPWSTREVTEFCRDRAPDPTALVVVAGEPGRRAVGRLEVTPVTTGVLEEVRLAGPAAAAVAQDSIDELVEDLAGSARSMIVAVHPTRSEGTRPSRVSPPAVPYGVLIGPTVLAERGVDHAREAPATSVRVLGRRSNDPACWCRLDGGPTTSFERLDAVLRHFDLGAALR</sequence>
<evidence type="ECO:0000313" key="1">
    <source>
        <dbReference type="EMBL" id="MCO1658383.1"/>
    </source>
</evidence>
<dbReference type="Pfam" id="PF19674">
    <property type="entry name" value="DUF6177"/>
    <property type="match status" value="1"/>
</dbReference>
<reference evidence="1" key="1">
    <citation type="submission" date="2021-04" db="EMBL/GenBank/DDBJ databases">
        <title>Pseudonocardia sp. nov., isolated from sandy soil of mangrove forest.</title>
        <authorList>
            <person name="Zan Z."/>
            <person name="Huang R."/>
            <person name="Liu W."/>
        </authorList>
    </citation>
    <scope>NUCLEOTIDE SEQUENCE</scope>
    <source>
        <strain evidence="1">S2-4</strain>
    </source>
</reference>
<dbReference type="Proteomes" id="UP001165283">
    <property type="component" value="Unassembled WGS sequence"/>
</dbReference>
<name>A0ABT1A639_9PSEU</name>
<gene>
    <name evidence="1" type="ORF">KDL28_25285</name>
</gene>
<dbReference type="RefSeq" id="WP_252442284.1">
    <property type="nucleotide sequence ID" value="NZ_JAGSOV010000054.1"/>
</dbReference>
<comment type="caution">
    <text evidence="1">The sequence shown here is derived from an EMBL/GenBank/DDBJ whole genome shotgun (WGS) entry which is preliminary data.</text>
</comment>
<proteinExistence type="predicted"/>
<dbReference type="InterPro" id="IPR046175">
    <property type="entry name" value="DUF6177"/>
</dbReference>
<dbReference type="EMBL" id="JAGSOV010000054">
    <property type="protein sequence ID" value="MCO1658383.1"/>
    <property type="molecule type" value="Genomic_DNA"/>
</dbReference>
<organism evidence="1 2">
    <name type="scientific">Pseudonocardia humida</name>
    <dbReference type="NCBI Taxonomy" id="2800819"/>
    <lineage>
        <taxon>Bacteria</taxon>
        <taxon>Bacillati</taxon>
        <taxon>Actinomycetota</taxon>
        <taxon>Actinomycetes</taxon>
        <taxon>Pseudonocardiales</taxon>
        <taxon>Pseudonocardiaceae</taxon>
        <taxon>Pseudonocardia</taxon>
    </lineage>
</organism>
<keyword evidence="2" id="KW-1185">Reference proteome</keyword>